<feature type="chain" id="PRO_5041940959" evidence="1">
    <location>
        <begin position="22"/>
        <end position="84"/>
    </location>
</feature>
<dbReference type="Proteomes" id="UP001279410">
    <property type="component" value="Unassembled WGS sequence"/>
</dbReference>
<dbReference type="EMBL" id="BRZM01000134">
    <property type="protein sequence ID" value="GLD68398.1"/>
    <property type="molecule type" value="Genomic_DNA"/>
</dbReference>
<dbReference type="AlphaFoldDB" id="A0AAD3N874"/>
<sequence>MPGSAVLLLLSLLVLSTGSDARRIRKRGLNHKASFLFPLAHVPLSNPPFFPLSNLFLSSPPALRMGQKHRLVGLGFKAAVIGTC</sequence>
<name>A0AAD3N874_LATJO</name>
<feature type="signal peptide" evidence="1">
    <location>
        <begin position="1"/>
        <end position="21"/>
    </location>
</feature>
<protein>
    <submittedName>
        <fullName evidence="2">WAP four-disulfide core domain protein 1</fullName>
    </submittedName>
</protein>
<gene>
    <name evidence="2" type="ORF">AKAME5_001971100</name>
</gene>
<evidence type="ECO:0000313" key="3">
    <source>
        <dbReference type="Proteomes" id="UP001279410"/>
    </source>
</evidence>
<evidence type="ECO:0000313" key="2">
    <source>
        <dbReference type="EMBL" id="GLD68398.1"/>
    </source>
</evidence>
<organism evidence="2 3">
    <name type="scientific">Lates japonicus</name>
    <name type="common">Japanese lates</name>
    <dbReference type="NCBI Taxonomy" id="270547"/>
    <lineage>
        <taxon>Eukaryota</taxon>
        <taxon>Metazoa</taxon>
        <taxon>Chordata</taxon>
        <taxon>Craniata</taxon>
        <taxon>Vertebrata</taxon>
        <taxon>Euteleostomi</taxon>
        <taxon>Actinopterygii</taxon>
        <taxon>Neopterygii</taxon>
        <taxon>Teleostei</taxon>
        <taxon>Neoteleostei</taxon>
        <taxon>Acanthomorphata</taxon>
        <taxon>Carangaria</taxon>
        <taxon>Carangaria incertae sedis</taxon>
        <taxon>Centropomidae</taxon>
        <taxon>Lates</taxon>
    </lineage>
</organism>
<proteinExistence type="predicted"/>
<accession>A0AAD3N874</accession>
<evidence type="ECO:0000256" key="1">
    <source>
        <dbReference type="SAM" id="SignalP"/>
    </source>
</evidence>
<keyword evidence="1" id="KW-0732">Signal</keyword>
<reference evidence="2" key="1">
    <citation type="submission" date="2022-08" db="EMBL/GenBank/DDBJ databases">
        <title>Genome sequencing of akame (Lates japonicus).</title>
        <authorList>
            <person name="Hashiguchi Y."/>
            <person name="Takahashi H."/>
        </authorList>
    </citation>
    <scope>NUCLEOTIDE SEQUENCE</scope>
    <source>
        <strain evidence="2">Kochi</strain>
    </source>
</reference>
<keyword evidence="3" id="KW-1185">Reference proteome</keyword>
<comment type="caution">
    <text evidence="2">The sequence shown here is derived from an EMBL/GenBank/DDBJ whole genome shotgun (WGS) entry which is preliminary data.</text>
</comment>